<dbReference type="EMBL" id="JACJHT010000009">
    <property type="protein sequence ID" value="MBA9042125.1"/>
    <property type="molecule type" value="Genomic_DNA"/>
</dbReference>
<dbReference type="PANTHER" id="PTHR36432">
    <property type="match status" value="1"/>
</dbReference>
<evidence type="ECO:0000259" key="2">
    <source>
        <dbReference type="PROSITE" id="PS51740"/>
    </source>
</evidence>
<feature type="domain" description="SpoVT-AbrB" evidence="2">
    <location>
        <begin position="5"/>
        <end position="50"/>
    </location>
</feature>
<dbReference type="RefSeq" id="WP_013060057.1">
    <property type="nucleotide sequence ID" value="NZ_CP129008.1"/>
</dbReference>
<keyword evidence="1" id="KW-0238">DNA-binding</keyword>
<organism evidence="3 4">
    <name type="scientific">Priestia aryabhattai</name>
    <name type="common">Bacillus aryabhattai</name>
    <dbReference type="NCBI Taxonomy" id="412384"/>
    <lineage>
        <taxon>Bacteria</taxon>
        <taxon>Bacillati</taxon>
        <taxon>Bacillota</taxon>
        <taxon>Bacilli</taxon>
        <taxon>Bacillales</taxon>
        <taxon>Bacillaceae</taxon>
        <taxon>Priestia</taxon>
    </lineage>
</organism>
<dbReference type="Pfam" id="PF04014">
    <property type="entry name" value="MazE_antitoxin"/>
    <property type="match status" value="1"/>
</dbReference>
<dbReference type="InterPro" id="IPR040678">
    <property type="entry name" value="AbrB_C"/>
</dbReference>
<sequence length="94" mass="10769">MKGLSTLRKIDAVGRIVIPIELRKLLDIGKDDEVEIILEDDHIEIKKYKESNECLITGEITPQSRRYANNLVLSPLGAKILYNEIKDKQKTFES</sequence>
<protein>
    <submittedName>
        <fullName evidence="3">Transcriptional pleiotropic regulator of transition state genes</fullName>
    </submittedName>
</protein>
<evidence type="ECO:0000313" key="3">
    <source>
        <dbReference type="EMBL" id="MBA9042125.1"/>
    </source>
</evidence>
<dbReference type="SUPFAM" id="SSF89447">
    <property type="entry name" value="AbrB/MazE/MraZ-like"/>
    <property type="match status" value="1"/>
</dbReference>
<dbReference type="Proteomes" id="UP000543174">
    <property type="component" value="Unassembled WGS sequence"/>
</dbReference>
<dbReference type="InterPro" id="IPR037914">
    <property type="entry name" value="SpoVT-AbrB_sf"/>
</dbReference>
<reference evidence="3" key="1">
    <citation type="submission" date="2020-08" db="EMBL/GenBank/DDBJ databases">
        <title>Functional genomics of gut bacteria from endangered species of beetles.</title>
        <authorList>
            <person name="Carlos-Shanley C."/>
        </authorList>
    </citation>
    <scope>NUCLEOTIDE SEQUENCE [LARGE SCALE GENOMIC DNA]</scope>
    <source>
        <strain evidence="3">S00060</strain>
    </source>
</reference>
<keyword evidence="4" id="KW-1185">Reference proteome</keyword>
<dbReference type="InterPro" id="IPR052731">
    <property type="entry name" value="B_subtilis_Trans_State_Reg"/>
</dbReference>
<dbReference type="InterPro" id="IPR007159">
    <property type="entry name" value="SpoVT-AbrB_dom"/>
</dbReference>
<dbReference type="PROSITE" id="PS51740">
    <property type="entry name" value="SPOVT_ABRB"/>
    <property type="match status" value="1"/>
</dbReference>
<evidence type="ECO:0000313" key="4">
    <source>
        <dbReference type="Proteomes" id="UP000543174"/>
    </source>
</evidence>
<evidence type="ECO:0000256" key="1">
    <source>
        <dbReference type="PROSITE-ProRule" id="PRU01076"/>
    </source>
</evidence>
<dbReference type="PANTHER" id="PTHR36432:SF4">
    <property type="entry name" value="TRANSITION STATE REGULATOR ABH-RELATED"/>
    <property type="match status" value="1"/>
</dbReference>
<proteinExistence type="predicted"/>
<dbReference type="SMART" id="SM00966">
    <property type="entry name" value="SpoVT_AbrB"/>
    <property type="match status" value="1"/>
</dbReference>
<dbReference type="Gene3D" id="2.10.260.10">
    <property type="match status" value="1"/>
</dbReference>
<accession>A0A7W3RHC3</accession>
<dbReference type="GO" id="GO:0003677">
    <property type="term" value="F:DNA binding"/>
    <property type="evidence" value="ECO:0007669"/>
    <property type="project" value="UniProtKB-UniRule"/>
</dbReference>
<gene>
    <name evidence="3" type="ORF">HNP21_005258</name>
</gene>
<dbReference type="AlphaFoldDB" id="A0A7W3RHC3"/>
<comment type="caution">
    <text evidence="3">The sequence shown here is derived from an EMBL/GenBank/DDBJ whole genome shotgun (WGS) entry which is preliminary data.</text>
</comment>
<dbReference type="NCBIfam" id="TIGR01439">
    <property type="entry name" value="lp_hng_hel_AbrB"/>
    <property type="match status" value="1"/>
</dbReference>
<name>A0A7W3RHC3_PRIAR</name>
<dbReference type="Pfam" id="PF18277">
    <property type="entry name" value="AbrB_C"/>
    <property type="match status" value="1"/>
</dbReference>